<dbReference type="AlphaFoldDB" id="A0A4U6T4J5"/>
<organism evidence="3 4">
    <name type="scientific">Setaria viridis</name>
    <name type="common">Green bristlegrass</name>
    <name type="synonym">Setaria italica subsp. viridis</name>
    <dbReference type="NCBI Taxonomy" id="4556"/>
    <lineage>
        <taxon>Eukaryota</taxon>
        <taxon>Viridiplantae</taxon>
        <taxon>Streptophyta</taxon>
        <taxon>Embryophyta</taxon>
        <taxon>Tracheophyta</taxon>
        <taxon>Spermatophyta</taxon>
        <taxon>Magnoliopsida</taxon>
        <taxon>Liliopsida</taxon>
        <taxon>Poales</taxon>
        <taxon>Poaceae</taxon>
        <taxon>PACMAD clade</taxon>
        <taxon>Panicoideae</taxon>
        <taxon>Panicodae</taxon>
        <taxon>Paniceae</taxon>
        <taxon>Cenchrinae</taxon>
        <taxon>Setaria</taxon>
    </lineage>
</organism>
<feature type="region of interest" description="Disordered" evidence="1">
    <location>
        <begin position="1"/>
        <end position="91"/>
    </location>
</feature>
<evidence type="ECO:0000259" key="2">
    <source>
        <dbReference type="SMART" id="SM00358"/>
    </source>
</evidence>
<evidence type="ECO:0000313" key="4">
    <source>
        <dbReference type="Proteomes" id="UP000298652"/>
    </source>
</evidence>
<dbReference type="Pfam" id="PF14709">
    <property type="entry name" value="DND1_DSRM"/>
    <property type="match status" value="1"/>
</dbReference>
<feature type="domain" description="DRBM" evidence="2">
    <location>
        <begin position="220"/>
        <end position="293"/>
    </location>
</feature>
<reference evidence="3" key="1">
    <citation type="submission" date="2019-03" db="EMBL/GenBank/DDBJ databases">
        <title>WGS assembly of Setaria viridis.</title>
        <authorList>
            <person name="Huang P."/>
            <person name="Jenkins J."/>
            <person name="Grimwood J."/>
            <person name="Barry K."/>
            <person name="Healey A."/>
            <person name="Mamidi S."/>
            <person name="Sreedasyam A."/>
            <person name="Shu S."/>
            <person name="Feldman M."/>
            <person name="Wu J."/>
            <person name="Yu Y."/>
            <person name="Chen C."/>
            <person name="Johnson J."/>
            <person name="Rokhsar D."/>
            <person name="Baxter I."/>
            <person name="Schmutz J."/>
            <person name="Brutnell T."/>
            <person name="Kellogg E."/>
        </authorList>
    </citation>
    <scope>NUCLEOTIDE SEQUENCE [LARGE SCALE GENOMIC DNA]</scope>
</reference>
<sequence>MARWNRSRTGVHSPDVQRVLGGSTSTVLRGPRGKTGKRKKIEGFDSSTPRRLVGGTRVGLTLSPPSPSTPRLLGSRRRRPHRRRGPFFRRAESPTSLPVPCWECRSIVRKSIGFFFCRTSPLSLLVMEPPMKHKPSAVPINTSVEELELEDKSAVLVKRRRIEFLGSIVQPQQGIEVDMEHKVADDLPVEISTGDDPMDVLIDCAMQSSGDANGCGNQPARLRLPKICAAIGWKEPSFDFEEQGPPHNKLFTCKVTVHLEGLVNTVMECFGDPKPKKKAAQDHAAQAALWCLERFGHAK</sequence>
<dbReference type="EMBL" id="CM016560">
    <property type="protein sequence ID" value="TKV91786.1"/>
    <property type="molecule type" value="Genomic_DNA"/>
</dbReference>
<proteinExistence type="predicted"/>
<accession>A0A4U6T4J5</accession>
<protein>
    <recommendedName>
        <fullName evidence="2">DRBM domain-containing protein</fullName>
    </recommendedName>
</protein>
<dbReference type="Gene3D" id="3.30.160.20">
    <property type="match status" value="1"/>
</dbReference>
<dbReference type="Gramene" id="TKV91786">
    <property type="protein sequence ID" value="TKV91786"/>
    <property type="gene ID" value="SEVIR_9G121201v2"/>
</dbReference>
<evidence type="ECO:0000313" key="3">
    <source>
        <dbReference type="EMBL" id="TKV91786.1"/>
    </source>
</evidence>
<feature type="compositionally biased region" description="Basic residues" evidence="1">
    <location>
        <begin position="74"/>
        <end position="87"/>
    </location>
</feature>
<feature type="compositionally biased region" description="Basic residues" evidence="1">
    <location>
        <begin position="31"/>
        <end position="40"/>
    </location>
</feature>
<dbReference type="SUPFAM" id="SSF54768">
    <property type="entry name" value="dsRNA-binding domain-like"/>
    <property type="match status" value="1"/>
</dbReference>
<gene>
    <name evidence="3" type="ORF">SEVIR_9G121201v2</name>
</gene>
<dbReference type="InterPro" id="IPR014720">
    <property type="entry name" value="dsRBD_dom"/>
</dbReference>
<dbReference type="Proteomes" id="UP000298652">
    <property type="component" value="Chromosome 9"/>
</dbReference>
<evidence type="ECO:0000256" key="1">
    <source>
        <dbReference type="SAM" id="MobiDB-lite"/>
    </source>
</evidence>
<keyword evidence="4" id="KW-1185">Reference proteome</keyword>
<name>A0A4U6T4J5_SETVI</name>
<dbReference type="SMART" id="SM00358">
    <property type="entry name" value="DSRM"/>
    <property type="match status" value="1"/>
</dbReference>